<accession>A0ACC1YQA7</accession>
<proteinExistence type="predicted"/>
<evidence type="ECO:0000313" key="1">
    <source>
        <dbReference type="EMBL" id="KAJ4725885.1"/>
    </source>
</evidence>
<protein>
    <submittedName>
        <fullName evidence="1">RING-H2 finger protein</fullName>
    </submittedName>
</protein>
<reference evidence="1 2" key="1">
    <citation type="journal article" date="2023" name="Science">
        <title>Complex scaffold remodeling in plant triterpene biosynthesis.</title>
        <authorList>
            <person name="De La Pena R."/>
            <person name="Hodgson H."/>
            <person name="Liu J.C."/>
            <person name="Stephenson M.J."/>
            <person name="Martin A.C."/>
            <person name="Owen C."/>
            <person name="Harkess A."/>
            <person name="Leebens-Mack J."/>
            <person name="Jimenez L.E."/>
            <person name="Osbourn A."/>
            <person name="Sattely E.S."/>
        </authorList>
    </citation>
    <scope>NUCLEOTIDE SEQUENCE [LARGE SCALE GENOMIC DNA]</scope>
    <source>
        <strain evidence="2">cv. JPN11</strain>
        <tissue evidence="1">Leaf</tissue>
    </source>
</reference>
<name>A0ACC1YQA7_MELAZ</name>
<comment type="caution">
    <text evidence="1">The sequence shown here is derived from an EMBL/GenBank/DDBJ whole genome shotgun (WGS) entry which is preliminary data.</text>
</comment>
<sequence>MPSGPTPSPESSWNPLVISLVIAICLIFVLFSYYEILRQLCCAINALIFSRNQDLRQLLNEANVDDSSLQYYSRGLESSIIHSLPITQFRKKNGQELNPNNTECAVCLAEFEEGEWLKHLPNCRHAFHISCIDTWFQSHSNCPLCRSNVYDLSIPRECSVAMYRLLENLRREDYYQERATHNEILRTAVLQNPALIYESTGTH</sequence>
<gene>
    <name evidence="1" type="ORF">OWV82_004688</name>
</gene>
<evidence type="ECO:0000313" key="2">
    <source>
        <dbReference type="Proteomes" id="UP001164539"/>
    </source>
</evidence>
<dbReference type="Proteomes" id="UP001164539">
    <property type="component" value="Chromosome 2"/>
</dbReference>
<keyword evidence="2" id="KW-1185">Reference proteome</keyword>
<dbReference type="EMBL" id="CM051395">
    <property type="protein sequence ID" value="KAJ4725885.1"/>
    <property type="molecule type" value="Genomic_DNA"/>
</dbReference>
<organism evidence="1 2">
    <name type="scientific">Melia azedarach</name>
    <name type="common">Chinaberry tree</name>
    <dbReference type="NCBI Taxonomy" id="155640"/>
    <lineage>
        <taxon>Eukaryota</taxon>
        <taxon>Viridiplantae</taxon>
        <taxon>Streptophyta</taxon>
        <taxon>Embryophyta</taxon>
        <taxon>Tracheophyta</taxon>
        <taxon>Spermatophyta</taxon>
        <taxon>Magnoliopsida</taxon>
        <taxon>eudicotyledons</taxon>
        <taxon>Gunneridae</taxon>
        <taxon>Pentapetalae</taxon>
        <taxon>rosids</taxon>
        <taxon>malvids</taxon>
        <taxon>Sapindales</taxon>
        <taxon>Meliaceae</taxon>
        <taxon>Melia</taxon>
    </lineage>
</organism>